<sequence length="42" mass="4562">MHAITTAELSALNVANGERQPNLLKQSRLKINLISGDGCLRD</sequence>
<dbReference type="Proteomes" id="UP000218160">
    <property type="component" value="Chromosome 2"/>
</dbReference>
<organism evidence="1 2">
    <name type="scientific">Candidatus Enterovibrio altilux</name>
    <dbReference type="NCBI Taxonomy" id="1927128"/>
    <lineage>
        <taxon>Bacteria</taxon>
        <taxon>Pseudomonadati</taxon>
        <taxon>Pseudomonadota</taxon>
        <taxon>Gammaproteobacteria</taxon>
        <taxon>Vibrionales</taxon>
        <taxon>Vibrionaceae</taxon>
        <taxon>Enterovibrio</taxon>
    </lineage>
</organism>
<dbReference type="KEGG" id="elux:BTN50_1846"/>
<protein>
    <recommendedName>
        <fullName evidence="3">Mobile element protein</fullName>
    </recommendedName>
</protein>
<evidence type="ECO:0008006" key="3">
    <source>
        <dbReference type="Google" id="ProtNLM"/>
    </source>
</evidence>
<name>A0A291BB86_9GAMM</name>
<evidence type="ECO:0000313" key="2">
    <source>
        <dbReference type="Proteomes" id="UP000218160"/>
    </source>
</evidence>
<gene>
    <name evidence="1" type="ORF">BTN50_1846</name>
</gene>
<proteinExistence type="predicted"/>
<evidence type="ECO:0000313" key="1">
    <source>
        <dbReference type="EMBL" id="ATF10266.1"/>
    </source>
</evidence>
<accession>A0A291BB86</accession>
<dbReference type="AlphaFoldDB" id="A0A291BB86"/>
<dbReference type="EMBL" id="CP020663">
    <property type="protein sequence ID" value="ATF10266.1"/>
    <property type="molecule type" value="Genomic_DNA"/>
</dbReference>
<reference evidence="2" key="1">
    <citation type="submission" date="2017-04" db="EMBL/GenBank/DDBJ databases">
        <title>Genome evolution of the luminous symbionts of deep sea anglerfish.</title>
        <authorList>
            <person name="Hendry T.A."/>
        </authorList>
    </citation>
    <scope>NUCLEOTIDE SEQUENCE [LARGE SCALE GENOMIC DNA]</scope>
</reference>
<keyword evidence="2" id="KW-1185">Reference proteome</keyword>